<dbReference type="InterPro" id="IPR019170">
    <property type="entry name" value="Meckelin"/>
</dbReference>
<evidence type="ECO:0000256" key="2">
    <source>
        <dbReference type="SAM" id="SignalP"/>
    </source>
</evidence>
<feature type="transmembrane region" description="Helical" evidence="1">
    <location>
        <begin position="706"/>
        <end position="726"/>
    </location>
</feature>
<gene>
    <name evidence="3" type="ORF">ECRASSUSDP1_LOCUS21383</name>
</gene>
<dbReference type="PANTHER" id="PTHR21274">
    <property type="entry name" value="MECKELIN"/>
    <property type="match status" value="1"/>
</dbReference>
<dbReference type="EMBL" id="CAMPGE010021850">
    <property type="protein sequence ID" value="CAI2379959.1"/>
    <property type="molecule type" value="Genomic_DNA"/>
</dbReference>
<keyword evidence="1" id="KW-1133">Transmembrane helix</keyword>
<keyword evidence="1" id="KW-0812">Transmembrane</keyword>
<evidence type="ECO:0000256" key="1">
    <source>
        <dbReference type="SAM" id="Phobius"/>
    </source>
</evidence>
<dbReference type="GO" id="GO:0060271">
    <property type="term" value="P:cilium assembly"/>
    <property type="evidence" value="ECO:0007669"/>
    <property type="project" value="InterPro"/>
</dbReference>
<feature type="signal peptide" evidence="2">
    <location>
        <begin position="1"/>
        <end position="29"/>
    </location>
</feature>
<keyword evidence="1" id="KW-0472">Membrane</keyword>
<protein>
    <recommendedName>
        <fullName evidence="5">Meckelin</fullName>
    </recommendedName>
</protein>
<evidence type="ECO:0000313" key="3">
    <source>
        <dbReference type="EMBL" id="CAI2379959.1"/>
    </source>
</evidence>
<feature type="transmembrane region" description="Helical" evidence="1">
    <location>
        <begin position="524"/>
        <end position="545"/>
    </location>
</feature>
<evidence type="ECO:0008006" key="5">
    <source>
        <dbReference type="Google" id="ProtNLM"/>
    </source>
</evidence>
<dbReference type="AlphaFoldDB" id="A0AAD1XW56"/>
<feature type="transmembrane region" description="Helical" evidence="1">
    <location>
        <begin position="778"/>
        <end position="797"/>
    </location>
</feature>
<feature type="chain" id="PRO_5042022403" description="Meckelin" evidence="2">
    <location>
        <begin position="30"/>
        <end position="1035"/>
    </location>
</feature>
<keyword evidence="4" id="KW-1185">Reference proteome</keyword>
<dbReference type="Pfam" id="PF09773">
    <property type="entry name" value="Meckelin"/>
    <property type="match status" value="1"/>
</dbReference>
<reference evidence="3" key="1">
    <citation type="submission" date="2023-07" db="EMBL/GenBank/DDBJ databases">
        <authorList>
            <consortium name="AG Swart"/>
            <person name="Singh M."/>
            <person name="Singh A."/>
            <person name="Seah K."/>
            <person name="Emmerich C."/>
        </authorList>
    </citation>
    <scope>NUCLEOTIDE SEQUENCE</scope>
    <source>
        <strain evidence="3">DP1</strain>
    </source>
</reference>
<dbReference type="Proteomes" id="UP001295684">
    <property type="component" value="Unassembled WGS sequence"/>
</dbReference>
<name>A0AAD1XW56_EUPCR</name>
<proteinExistence type="predicted"/>
<feature type="transmembrane region" description="Helical" evidence="1">
    <location>
        <begin position="581"/>
        <end position="598"/>
    </location>
</feature>
<evidence type="ECO:0000313" key="4">
    <source>
        <dbReference type="Proteomes" id="UP001295684"/>
    </source>
</evidence>
<comment type="caution">
    <text evidence="3">The sequence shown here is derived from an EMBL/GenBank/DDBJ whole genome shotgun (WGS) entry which is preliminary data.</text>
</comment>
<feature type="transmembrane region" description="Helical" evidence="1">
    <location>
        <begin position="619"/>
        <end position="639"/>
    </location>
</feature>
<accession>A0AAD1XW56</accession>
<organism evidence="3 4">
    <name type="scientific">Euplotes crassus</name>
    <dbReference type="NCBI Taxonomy" id="5936"/>
    <lineage>
        <taxon>Eukaryota</taxon>
        <taxon>Sar</taxon>
        <taxon>Alveolata</taxon>
        <taxon>Ciliophora</taxon>
        <taxon>Intramacronucleata</taxon>
        <taxon>Spirotrichea</taxon>
        <taxon>Hypotrichia</taxon>
        <taxon>Euplotida</taxon>
        <taxon>Euplotidae</taxon>
        <taxon>Moneuplotes</taxon>
    </lineage>
</organism>
<dbReference type="GO" id="GO:0036038">
    <property type="term" value="C:MKS complex"/>
    <property type="evidence" value="ECO:0007669"/>
    <property type="project" value="InterPro"/>
</dbReference>
<dbReference type="PANTHER" id="PTHR21274:SF0">
    <property type="entry name" value="MECKELIN"/>
    <property type="match status" value="1"/>
</dbReference>
<sequence>MKSFHKTHFSNRILLLSIILALASRLSSAQTIVASTTCTDPQYYNSVSLQCESCPTNFLKSPDGLSCYCPQTFRKVPITTTQTTATYPYTCEACPSGQVANLIQDACLACPGGDCTCGNGSYMQETSATGDLRCRICPKGYYSPATTVTTTSYYCDKCPLDDQTYNTGTSACECPAGTSSQSTFCAPNDYGTITADYNPSTSTGVIYDPVETGSGTNSVTLPSSNTFEYLLPEALYRCLKYFDRKQCNILANLCVYSMYRENYGACLAHRNMLEYTNLTTRDDFYDSDWKSQTPWLYYSETAPQIIEKANRVQGKARFQTSSETRLGLLRFVLGTYNLEGDFLGFQDLGTQLQLCPADYQDSIDYRRFGTSVTAHCSFNVSKLIDSSIQPNNTDVFYDLWLKDTDGDYIDVPVKINNYIDSNNGRPNQKSDRSSWKLTRRFFLYDTKSGLTGTDAYKNGVLYGTYIRWVDKVKMIIELNTDGNDQIFVPYVELEYRAKALTFIPDSRTTDVSYEVEYTMNPSDFWIVAWIFFGIIHIFIFISTIWKTYLWYNRHPKSLMGSVYTYKFLLNVVQFFLESWSTIQFCFLFALSASFYAFFKMDEAAFLVMPHDTGNNLLPFAIIFGMVFVIKIIVIIAKIVRQSACSFYVLDREKNMASLSHTLANALQKKTSEDRDIYEREFKEYEEPKAWRPIFVMNELNELLSSTVIPVELVLIWVGFIMVGEGWQYGALYDPNVNRSDSRNPTSYILMFFLFTVTIFLTAVVIVAVRYAVSFLFPLHYMDFVDLCSVANVSLFIFDEKFHGYYIHGESPANSSDVTLDTLKKALDSEGQGLAKQRGLIQNNPNCQTFEFYLPYGERKLFDEVFDESKEKLSQRKRSSNQYKNTPKVDFIYKSGDIGMSEQDFREIVSKKDEMDFYLVRQIIDARNNPKEYINEVTFLYNFFKLPPEAISTLNHFKLIPDKLMNFTRVLFLQFDWDILWLMVCSFTFLDALGLDVTHSIIIFYVIYKFGLKWLRAELGENNLSKTSGIDSRFLI</sequence>
<feature type="transmembrane region" description="Helical" evidence="1">
    <location>
        <begin position="747"/>
        <end position="772"/>
    </location>
</feature>
<keyword evidence="2" id="KW-0732">Signal</keyword>